<dbReference type="GO" id="GO:0005737">
    <property type="term" value="C:cytoplasm"/>
    <property type="evidence" value="ECO:0007669"/>
    <property type="project" value="UniProtKB-SubCell"/>
</dbReference>
<reference evidence="23" key="1">
    <citation type="submission" date="2022-07" db="EMBL/GenBank/DDBJ databases">
        <authorList>
            <person name="Trinca V."/>
            <person name="Uliana J.V.C."/>
            <person name="Torres T.T."/>
            <person name="Ward R.J."/>
            <person name="Monesi N."/>
        </authorList>
    </citation>
    <scope>NUCLEOTIDE SEQUENCE</scope>
    <source>
        <strain evidence="23">HSMRA1968</strain>
        <tissue evidence="23">Whole embryos</tissue>
    </source>
</reference>
<comment type="catalytic activity">
    <reaction evidence="1">
        <text>S-ubiquitinyl-[E2 ubiquitin-conjugating enzyme]-L-cysteine + [acceptor protein]-L-lysine = [E2 ubiquitin-conjugating enzyme]-L-cysteine + N(6)-ubiquitinyl-[acceptor protein]-L-lysine.</text>
        <dbReference type="EC" id="2.3.2.27"/>
    </reaction>
</comment>
<dbReference type="PROSITE" id="PS50089">
    <property type="entry name" value="ZF_RING_2"/>
    <property type="match status" value="1"/>
</dbReference>
<dbReference type="InterPro" id="IPR000836">
    <property type="entry name" value="PRTase_dom"/>
</dbReference>
<dbReference type="CDD" id="cd06223">
    <property type="entry name" value="PRTases_typeI"/>
    <property type="match status" value="1"/>
</dbReference>
<keyword evidence="12 20" id="KW-0479">Metal-binding</keyword>
<evidence type="ECO:0000256" key="1">
    <source>
        <dbReference type="ARBA" id="ARBA00000900"/>
    </source>
</evidence>
<dbReference type="InterPro" id="IPR036322">
    <property type="entry name" value="WD40_repeat_dom_sf"/>
</dbReference>
<evidence type="ECO:0000313" key="23">
    <source>
        <dbReference type="EMBL" id="KAJ6636697.1"/>
    </source>
</evidence>
<dbReference type="Proteomes" id="UP001151699">
    <property type="component" value="Chromosome C"/>
</dbReference>
<dbReference type="GO" id="GO:0008270">
    <property type="term" value="F:zinc ion binding"/>
    <property type="evidence" value="ECO:0007669"/>
    <property type="project" value="UniProtKB-KW"/>
</dbReference>
<evidence type="ECO:0000256" key="16">
    <source>
        <dbReference type="ARBA" id="ARBA00023204"/>
    </source>
</evidence>
<evidence type="ECO:0000256" key="17">
    <source>
        <dbReference type="ARBA" id="ARBA00023242"/>
    </source>
</evidence>
<dbReference type="EC" id="2.3.2.27" evidence="5"/>
<name>A0A9Q0MUI2_9DIPT</name>
<dbReference type="Gene3D" id="3.30.40.10">
    <property type="entry name" value="Zinc/RING finger domain, C3HC4 (zinc finger)"/>
    <property type="match status" value="1"/>
</dbReference>
<evidence type="ECO:0000256" key="11">
    <source>
        <dbReference type="ARBA" id="ARBA00022763"/>
    </source>
</evidence>
<dbReference type="InterPro" id="IPR056527">
    <property type="entry name" value="WD40_RFWD3"/>
</dbReference>
<evidence type="ECO:0000256" key="2">
    <source>
        <dbReference type="ARBA" id="ARBA00004496"/>
    </source>
</evidence>
<dbReference type="Pfam" id="PF13639">
    <property type="entry name" value="zf-RING_2"/>
    <property type="match status" value="1"/>
</dbReference>
<dbReference type="GO" id="GO:0036297">
    <property type="term" value="P:interstrand cross-link repair"/>
    <property type="evidence" value="ECO:0007669"/>
    <property type="project" value="InterPro"/>
</dbReference>
<dbReference type="Pfam" id="PF23419">
    <property type="entry name" value="WD40_RFWD3"/>
    <property type="match status" value="1"/>
</dbReference>
<dbReference type="GO" id="GO:0016567">
    <property type="term" value="P:protein ubiquitination"/>
    <property type="evidence" value="ECO:0007669"/>
    <property type="project" value="InterPro"/>
</dbReference>
<dbReference type="GO" id="GO:0005525">
    <property type="term" value="F:GTP binding"/>
    <property type="evidence" value="ECO:0007669"/>
    <property type="project" value="UniProtKB-KW"/>
</dbReference>
<evidence type="ECO:0000256" key="9">
    <source>
        <dbReference type="ARBA" id="ARBA00022737"/>
    </source>
</evidence>
<evidence type="ECO:0000259" key="22">
    <source>
        <dbReference type="PROSITE" id="PS50089"/>
    </source>
</evidence>
<comment type="similarity">
    <text evidence="4">Belongs to the UPRTase family.</text>
</comment>
<keyword evidence="24" id="KW-1185">Reference proteome</keyword>
<evidence type="ECO:0000256" key="4">
    <source>
        <dbReference type="ARBA" id="ARBA00009516"/>
    </source>
</evidence>
<keyword evidence="16" id="KW-0234">DNA repair</keyword>
<evidence type="ECO:0000256" key="14">
    <source>
        <dbReference type="ARBA" id="ARBA00022833"/>
    </source>
</evidence>
<evidence type="ECO:0000256" key="7">
    <source>
        <dbReference type="ARBA" id="ARBA00022574"/>
    </source>
</evidence>
<evidence type="ECO:0000256" key="3">
    <source>
        <dbReference type="ARBA" id="ARBA00004906"/>
    </source>
</evidence>
<keyword evidence="13" id="KW-0833">Ubl conjugation pathway</keyword>
<dbReference type="Gene3D" id="2.130.10.10">
    <property type="entry name" value="YVTN repeat-like/Quinoprotein amine dehydrogenase"/>
    <property type="match status" value="1"/>
</dbReference>
<dbReference type="InterPro" id="IPR015943">
    <property type="entry name" value="WD40/YVTN_repeat-like_dom_sf"/>
</dbReference>
<keyword evidence="23" id="KW-0328">Glycosyltransferase</keyword>
<dbReference type="SUPFAM" id="SSF57850">
    <property type="entry name" value="RING/U-box"/>
    <property type="match status" value="1"/>
</dbReference>
<evidence type="ECO:0000256" key="20">
    <source>
        <dbReference type="PROSITE-ProRule" id="PRU00175"/>
    </source>
</evidence>
<dbReference type="SMART" id="SM00184">
    <property type="entry name" value="RING"/>
    <property type="match status" value="1"/>
</dbReference>
<dbReference type="FunFam" id="3.40.50.2020:FF:000026">
    <property type="entry name" value="Uracil phosphoribosyltransferase homolog"/>
    <property type="match status" value="1"/>
</dbReference>
<evidence type="ECO:0000256" key="10">
    <source>
        <dbReference type="ARBA" id="ARBA00022741"/>
    </source>
</evidence>
<evidence type="ECO:0000256" key="8">
    <source>
        <dbReference type="ARBA" id="ARBA00022679"/>
    </source>
</evidence>
<dbReference type="SUPFAM" id="SSF53271">
    <property type="entry name" value="PRTase-like"/>
    <property type="match status" value="1"/>
</dbReference>
<sequence>MSNLPDLTLSVDVLSTAPSISESINPDIIVIPDTQPTSTTSTNNMTADPLGVSSSTPTTRKRTRKSQVKDETPKKPKILQEEEDDGSICPICLDNFESDGAHRLVALKCGHLFGESCIKRCLIESLKSCPSCRKRASKNDIRHIYAKKVTTIDTTEVNRYKKLYEAEQISNKKCKEENESLRFQLKLKADMILRLEQEIVKLEKTNVNLSNPVETTKSRTYKLFMEKNIEISKDGGCKMMIHGNRVKMLLVTQKSNQTLFPGFGIRFLDATTFRPSNEFFRTSATQLRDLSLDDEEELLLTTSQDKGAKMFNLQQRRLVTTFSPNDQYFWAAAFDNQRSNHVYLGAQRGGSTFIYDTRNPHTFVEEVKAEDDISPIIKICPVGVREEFPFGGFFVCKFNSVWFYEFDSSYQTIGTKLNVEGPFISMSYDDTNKHIVITARPTYQNKKSRFIIAQLVKHEDITNILILGTLLGSTVQSSMRRTAQIRVDDKNSIVAAYLEDSKSLCTWTAPNCSKLSSATLSDPVVDLCPIYSTVNTYLTALSDNKCRIYKLEICELQTIIRDKNTTRSDFKFYADRLIRLVIEESLNQLPYSVCKVQTPTGAIYDGLKYRSGNCGVSIVRSGEAMEQGLRDCCRSIRIGKILVESDAETHVAKVVYARFPDDIARRQVLLMYPIMSTGNTVVQAVNVLKEHGVPENCIILSNLFCTPMAAKTIISAFPEMKILTSELHPVAPNHFGQRYFGTD</sequence>
<feature type="compositionally biased region" description="Basic and acidic residues" evidence="21">
    <location>
        <begin position="67"/>
        <end position="80"/>
    </location>
</feature>
<dbReference type="SUPFAM" id="SSF50978">
    <property type="entry name" value="WD40 repeat-like"/>
    <property type="match status" value="1"/>
</dbReference>
<comment type="caution">
    <text evidence="23">The sequence shown here is derived from an EMBL/GenBank/DDBJ whole genome shotgun (WGS) entry which is preliminary data.</text>
</comment>
<dbReference type="Pfam" id="PF14681">
    <property type="entry name" value="UPRTase"/>
    <property type="match status" value="1"/>
</dbReference>
<keyword evidence="7" id="KW-0853">WD repeat</keyword>
<dbReference type="EMBL" id="WJQU01000004">
    <property type="protein sequence ID" value="KAJ6636697.1"/>
    <property type="molecule type" value="Genomic_DNA"/>
</dbReference>
<dbReference type="GO" id="GO:0061630">
    <property type="term" value="F:ubiquitin protein ligase activity"/>
    <property type="evidence" value="ECO:0007669"/>
    <property type="project" value="UniProtKB-EC"/>
</dbReference>
<keyword evidence="6" id="KW-0963">Cytoplasm</keyword>
<keyword evidence="8" id="KW-0808">Transferase</keyword>
<dbReference type="GO" id="GO:0016757">
    <property type="term" value="F:glycosyltransferase activity"/>
    <property type="evidence" value="ECO:0007669"/>
    <property type="project" value="UniProtKB-KW"/>
</dbReference>
<dbReference type="PANTHER" id="PTHR16047">
    <property type="entry name" value="RFWD3 PROTEIN"/>
    <property type="match status" value="1"/>
</dbReference>
<keyword evidence="9" id="KW-0677">Repeat</keyword>
<keyword evidence="14" id="KW-0862">Zinc</keyword>
<feature type="compositionally biased region" description="Polar residues" evidence="21">
    <location>
        <begin position="34"/>
        <end position="46"/>
    </location>
</feature>
<evidence type="ECO:0000313" key="24">
    <source>
        <dbReference type="Proteomes" id="UP001151699"/>
    </source>
</evidence>
<feature type="region of interest" description="Disordered" evidence="21">
    <location>
        <begin position="31"/>
        <end position="81"/>
    </location>
</feature>
<evidence type="ECO:0000256" key="6">
    <source>
        <dbReference type="ARBA" id="ARBA00022490"/>
    </source>
</evidence>
<keyword evidence="12 20" id="KW-0863">Zinc-finger</keyword>
<evidence type="ECO:0000256" key="18">
    <source>
        <dbReference type="ARBA" id="ARBA00034306"/>
    </source>
</evidence>
<keyword evidence="17" id="KW-0539">Nucleus</keyword>
<dbReference type="PANTHER" id="PTHR16047:SF7">
    <property type="entry name" value="E3 UBIQUITIN-PROTEIN LIGASE RFWD3"/>
    <property type="match status" value="1"/>
</dbReference>
<comment type="subcellular location">
    <subcellularLocation>
        <location evidence="2">Cytoplasm</location>
    </subcellularLocation>
    <subcellularLocation>
        <location evidence="18">Nucleus</location>
        <location evidence="18">Nuclear body</location>
    </subcellularLocation>
</comment>
<keyword evidence="10" id="KW-0547">Nucleotide-binding</keyword>
<evidence type="ECO:0000256" key="21">
    <source>
        <dbReference type="SAM" id="MobiDB-lite"/>
    </source>
</evidence>
<proteinExistence type="inferred from homology"/>
<dbReference type="AlphaFoldDB" id="A0A9Q0MUI2"/>
<dbReference type="InterPro" id="IPR013083">
    <property type="entry name" value="Znf_RING/FYVE/PHD"/>
</dbReference>
<gene>
    <name evidence="23" type="primary">UPRT</name>
    <name evidence="23" type="ORF">Bhyg_15290</name>
</gene>
<organism evidence="23 24">
    <name type="scientific">Pseudolycoriella hygida</name>
    <dbReference type="NCBI Taxonomy" id="35572"/>
    <lineage>
        <taxon>Eukaryota</taxon>
        <taxon>Metazoa</taxon>
        <taxon>Ecdysozoa</taxon>
        <taxon>Arthropoda</taxon>
        <taxon>Hexapoda</taxon>
        <taxon>Insecta</taxon>
        <taxon>Pterygota</taxon>
        <taxon>Neoptera</taxon>
        <taxon>Endopterygota</taxon>
        <taxon>Diptera</taxon>
        <taxon>Nematocera</taxon>
        <taxon>Sciaroidea</taxon>
        <taxon>Sciaridae</taxon>
        <taxon>Pseudolycoriella</taxon>
    </lineage>
</organism>
<evidence type="ECO:0000256" key="15">
    <source>
        <dbReference type="ARBA" id="ARBA00023134"/>
    </source>
</evidence>
<dbReference type="GO" id="GO:0016604">
    <property type="term" value="C:nuclear body"/>
    <property type="evidence" value="ECO:0007669"/>
    <property type="project" value="UniProtKB-SubCell"/>
</dbReference>
<feature type="domain" description="RING-type" evidence="22">
    <location>
        <begin position="89"/>
        <end position="133"/>
    </location>
</feature>
<evidence type="ECO:0000256" key="5">
    <source>
        <dbReference type="ARBA" id="ARBA00012483"/>
    </source>
</evidence>
<evidence type="ECO:0000256" key="13">
    <source>
        <dbReference type="ARBA" id="ARBA00022786"/>
    </source>
</evidence>
<evidence type="ECO:0000256" key="12">
    <source>
        <dbReference type="ARBA" id="ARBA00022771"/>
    </source>
</evidence>
<evidence type="ECO:0000256" key="19">
    <source>
        <dbReference type="ARBA" id="ARBA00044193"/>
    </source>
</evidence>
<dbReference type="OrthoDB" id="5600418at2759"/>
<comment type="pathway">
    <text evidence="3">Protein modification; protein ubiquitination.</text>
</comment>
<dbReference type="InterPro" id="IPR037381">
    <property type="entry name" value="RFWD3"/>
</dbReference>
<dbReference type="CDD" id="cd16450">
    <property type="entry name" value="mRING-C3HGC3_RFWD3"/>
    <property type="match status" value="1"/>
</dbReference>
<dbReference type="Gene3D" id="3.40.50.2020">
    <property type="match status" value="1"/>
</dbReference>
<keyword evidence="11" id="KW-0227">DNA damage</keyword>
<dbReference type="InterPro" id="IPR001841">
    <property type="entry name" value="Znf_RING"/>
</dbReference>
<accession>A0A9Q0MUI2</accession>
<dbReference type="InterPro" id="IPR029057">
    <property type="entry name" value="PRTase-like"/>
</dbReference>
<protein>
    <recommendedName>
        <fullName evidence="19">Uracil phosphoribosyltransferase homolog</fullName>
        <ecNumber evidence="5">2.3.2.27</ecNumber>
    </recommendedName>
</protein>
<keyword evidence="15" id="KW-0342">GTP-binding</keyword>